<dbReference type="FunFam" id="3.40.1700.10:FF:000002">
    <property type="entry name" value="Diadenylate cyclase"/>
    <property type="match status" value="1"/>
</dbReference>
<proteinExistence type="inferred from homology"/>
<organism evidence="13 14">
    <name type="scientific">Candidatus Phytoplasma citri</name>
    <dbReference type="NCBI Taxonomy" id="180978"/>
    <lineage>
        <taxon>Bacteria</taxon>
        <taxon>Bacillati</taxon>
        <taxon>Mycoplasmatota</taxon>
        <taxon>Mollicutes</taxon>
        <taxon>Acholeplasmatales</taxon>
        <taxon>Acholeplasmataceae</taxon>
        <taxon>Candidatus Phytoplasma</taxon>
        <taxon>16SrII (Peanut WB group)</taxon>
    </lineage>
</organism>
<reference evidence="13 14" key="1">
    <citation type="submission" date="2017-02" db="EMBL/GenBank/DDBJ databases">
        <title>A draft genome of 'Candidatus Phytoplasma aurantifolia' the agent of the witches-broom disease of lime.</title>
        <authorList>
            <person name="Foissac X."/>
            <person name="Carle P."/>
        </authorList>
    </citation>
    <scope>NUCLEOTIDE SEQUENCE [LARGE SCALE GENOMIC DNA]</scope>
    <source>
        <strain evidence="13 14">WBDL</strain>
    </source>
</reference>
<dbReference type="InterPro" id="IPR036888">
    <property type="entry name" value="DNA_integrity_DisA_N_sf"/>
</dbReference>
<dbReference type="AlphaFoldDB" id="A0A1S9M1T1"/>
<evidence type="ECO:0000313" key="15">
    <source>
        <dbReference type="Proteomes" id="UP001383392"/>
    </source>
</evidence>
<dbReference type="EC" id="2.7.7.85" evidence="10"/>
<dbReference type="STRING" id="180978.B2G44_01095"/>
<accession>A0A1S9M1T1</accession>
<evidence type="ECO:0000256" key="7">
    <source>
        <dbReference type="ARBA" id="ARBA00022840"/>
    </source>
</evidence>
<dbReference type="GO" id="GO:0004016">
    <property type="term" value="F:adenylate cyclase activity"/>
    <property type="evidence" value="ECO:0007669"/>
    <property type="project" value="UniProtKB-UniRule"/>
</dbReference>
<evidence type="ECO:0000259" key="11">
    <source>
        <dbReference type="PROSITE" id="PS51794"/>
    </source>
</evidence>
<evidence type="ECO:0000256" key="5">
    <source>
        <dbReference type="ARBA" id="ARBA00022695"/>
    </source>
</evidence>
<comment type="subunit">
    <text evidence="10">Probably a homodimer.</text>
</comment>
<dbReference type="PROSITE" id="PS51794">
    <property type="entry name" value="DAC"/>
    <property type="match status" value="1"/>
</dbReference>
<sequence length="259" mass="30458">MIYWQDILNILLFFTIILILFYISLNIFFSKYEVIKVVYCFFLGILFVYCLEFFLEKYNYFEPIRNFLEKINIYNVILNFVMIVPIIIKAPYLRFYVQNWSGFWNRKKMIVMGNKNTQNQILKAVWFMSEKKIGSLITIEKYNTLEQFAQKSIFIDANVSYELLINIFMPNTPLHDGAVIIRGNKILSAGAYFMLSDNQHFEKITGSRHRAALGISEHTDSMTIIVSEETGDISIAVDGIMLLMNERTKFEEYLTMFMG</sequence>
<evidence type="ECO:0000256" key="10">
    <source>
        <dbReference type="HAMAP-Rule" id="MF_01499"/>
    </source>
</evidence>
<dbReference type="EMBL" id="JAOSJG010000002">
    <property type="protein sequence ID" value="MEK0308917.1"/>
    <property type="molecule type" value="Genomic_DNA"/>
</dbReference>
<dbReference type="Gene3D" id="3.40.1700.10">
    <property type="entry name" value="DNA integrity scanning protein, DisA, N-terminal domain"/>
    <property type="match status" value="1"/>
</dbReference>
<keyword evidence="3 10" id="KW-0808">Transferase</keyword>
<evidence type="ECO:0000256" key="3">
    <source>
        <dbReference type="ARBA" id="ARBA00022679"/>
    </source>
</evidence>
<evidence type="ECO:0000313" key="14">
    <source>
        <dbReference type="Proteomes" id="UP000189722"/>
    </source>
</evidence>
<keyword evidence="2 10" id="KW-1003">Cell membrane</keyword>
<keyword evidence="9 10" id="KW-0472">Membrane</keyword>
<dbReference type="EMBL" id="MWKN01000032">
    <property type="protein sequence ID" value="OOP59210.1"/>
    <property type="molecule type" value="Genomic_DNA"/>
</dbReference>
<name>A0A1S9M1T1_9MOLU</name>
<comment type="catalytic activity">
    <reaction evidence="1 10">
        <text>2 ATP = 3',3'-c-di-AMP + 2 diphosphate</text>
        <dbReference type="Rhea" id="RHEA:35655"/>
        <dbReference type="ChEBI" id="CHEBI:30616"/>
        <dbReference type="ChEBI" id="CHEBI:33019"/>
        <dbReference type="ChEBI" id="CHEBI:71500"/>
        <dbReference type="EC" id="2.7.7.85"/>
    </reaction>
</comment>
<dbReference type="PANTHER" id="PTHR34185">
    <property type="entry name" value="DIADENYLATE CYCLASE"/>
    <property type="match status" value="1"/>
</dbReference>
<evidence type="ECO:0000313" key="13">
    <source>
        <dbReference type="EMBL" id="OOP59210.1"/>
    </source>
</evidence>
<dbReference type="OrthoDB" id="9807385at2"/>
<comment type="caution">
    <text evidence="13">The sequence shown here is derived from an EMBL/GenBank/DDBJ whole genome shotgun (WGS) entry which is preliminary data.</text>
</comment>
<dbReference type="InterPro" id="IPR003390">
    <property type="entry name" value="DNA_integrity_scan_DisA_N"/>
</dbReference>
<dbReference type="InterPro" id="IPR014046">
    <property type="entry name" value="C-di-AMP_synthase"/>
</dbReference>
<feature type="domain" description="DAC" evidence="11">
    <location>
        <begin position="103"/>
        <end position="248"/>
    </location>
</feature>
<evidence type="ECO:0000256" key="1">
    <source>
        <dbReference type="ARBA" id="ARBA00000877"/>
    </source>
</evidence>
<comment type="similarity">
    <text evidence="10">Belongs to the adenylate cyclase family. DacA/CdaA subfamily.</text>
</comment>
<dbReference type="InterPro" id="IPR050338">
    <property type="entry name" value="DisA"/>
</dbReference>
<evidence type="ECO:0000256" key="8">
    <source>
        <dbReference type="ARBA" id="ARBA00022989"/>
    </source>
</evidence>
<protein>
    <recommendedName>
        <fullName evidence="10">Diadenylate cyclase</fullName>
        <shortName evidence="10">DAC</shortName>
        <ecNumber evidence="10">2.7.7.85</ecNumber>
    </recommendedName>
    <alternativeName>
        <fullName evidence="10">Cyclic-di-AMP synthase</fullName>
        <shortName evidence="10">c-di-AMP synthase</shortName>
    </alternativeName>
</protein>
<feature type="transmembrane region" description="Helical" evidence="10">
    <location>
        <begin position="76"/>
        <end position="97"/>
    </location>
</feature>
<reference evidence="12 15" key="2">
    <citation type="journal article" date="2023" name="Int. J. Syst. Evol. Microbiol.">
        <title>The observation of taxonomic boundaries for the 16SrII and 16SrXXV phytoplasmas using genome-based delimitation.</title>
        <authorList>
            <person name="Rodrigues Jardim B."/>
            <person name="Tran-Nguyen L.T.T."/>
            <person name="Gambley C."/>
            <person name="Al-Sadi A.M."/>
            <person name="Al-Subhi A.M."/>
            <person name="Foissac X."/>
            <person name="Salar P."/>
            <person name="Cai H."/>
            <person name="Yang J.Y."/>
            <person name="Davis R."/>
            <person name="Jones L."/>
            <person name="Rodoni B."/>
            <person name="Constable F.E."/>
        </authorList>
    </citation>
    <scope>NUCLEOTIDE SEQUENCE [LARGE SCALE GENOMIC DNA]</scope>
    <source>
        <strain evidence="12">BAWM-OMN-P75</strain>
    </source>
</reference>
<keyword evidence="4 10" id="KW-0812">Transmembrane</keyword>
<evidence type="ECO:0000256" key="4">
    <source>
        <dbReference type="ARBA" id="ARBA00022692"/>
    </source>
</evidence>
<evidence type="ECO:0000256" key="9">
    <source>
        <dbReference type="ARBA" id="ARBA00023136"/>
    </source>
</evidence>
<dbReference type="Proteomes" id="UP000189722">
    <property type="component" value="Unassembled WGS sequence"/>
</dbReference>
<feature type="transmembrane region" description="Helical" evidence="10">
    <location>
        <begin position="35"/>
        <end position="55"/>
    </location>
</feature>
<dbReference type="RefSeq" id="WP_078123016.1">
    <property type="nucleotide sequence ID" value="NZ_JAOSJG010000002.1"/>
</dbReference>
<dbReference type="Proteomes" id="UP001383392">
    <property type="component" value="Unassembled WGS sequence"/>
</dbReference>
<dbReference type="PIRSF" id="PIRSF004793">
    <property type="entry name" value="UCP004793"/>
    <property type="match status" value="1"/>
</dbReference>
<keyword evidence="6 10" id="KW-0547">Nucleotide-binding</keyword>
<gene>
    <name evidence="10" type="primary">dacA</name>
    <name evidence="13" type="ORF">B2G44_01095</name>
    <name evidence="12" type="ORF">OC712_00220</name>
</gene>
<keyword evidence="5 10" id="KW-0548">Nucleotidyltransferase</keyword>
<comment type="function">
    <text evidence="10">Catalyzes the condensation of 2 ATP molecules into cyclic di-AMP (c-di-AMP), a second messenger used to regulate differing processes in different bacteria.</text>
</comment>
<comment type="caution">
    <text evidence="10">Lacks conserved residue(s) required for the propagation of feature annotation.</text>
</comment>
<dbReference type="Pfam" id="PF02457">
    <property type="entry name" value="DAC"/>
    <property type="match status" value="1"/>
</dbReference>
<dbReference type="GO" id="GO:0005524">
    <property type="term" value="F:ATP binding"/>
    <property type="evidence" value="ECO:0007669"/>
    <property type="project" value="UniProtKB-UniRule"/>
</dbReference>
<dbReference type="GO" id="GO:0006171">
    <property type="term" value="P:cAMP biosynthetic process"/>
    <property type="evidence" value="ECO:0007669"/>
    <property type="project" value="InterPro"/>
</dbReference>
<keyword evidence="8 10" id="KW-1133">Transmembrane helix</keyword>
<evidence type="ECO:0000313" key="12">
    <source>
        <dbReference type="EMBL" id="MEK0308917.1"/>
    </source>
</evidence>
<dbReference type="PANTHER" id="PTHR34185:SF1">
    <property type="entry name" value="DIADENYLATE CYCLASE"/>
    <property type="match status" value="1"/>
</dbReference>
<dbReference type="SUPFAM" id="SSF143597">
    <property type="entry name" value="YojJ-like"/>
    <property type="match status" value="1"/>
</dbReference>
<evidence type="ECO:0000256" key="2">
    <source>
        <dbReference type="ARBA" id="ARBA00022475"/>
    </source>
</evidence>
<dbReference type="GO" id="GO:0106408">
    <property type="term" value="F:diadenylate cyclase activity"/>
    <property type="evidence" value="ECO:0007669"/>
    <property type="project" value="UniProtKB-EC"/>
</dbReference>
<dbReference type="InterPro" id="IPR034701">
    <property type="entry name" value="CdaA"/>
</dbReference>
<evidence type="ECO:0000256" key="6">
    <source>
        <dbReference type="ARBA" id="ARBA00022741"/>
    </source>
</evidence>
<dbReference type="HAMAP" id="MF_01499">
    <property type="entry name" value="DacA"/>
    <property type="match status" value="1"/>
</dbReference>
<keyword evidence="7 10" id="KW-0067">ATP-binding</keyword>
<keyword evidence="15" id="KW-1185">Reference proteome</keyword>
<feature type="transmembrane region" description="Helical" evidence="10">
    <location>
        <begin position="7"/>
        <end position="29"/>
    </location>
</feature>